<proteinExistence type="inferred from homology"/>
<evidence type="ECO:0000256" key="5">
    <source>
        <dbReference type="ARBA" id="ARBA00023239"/>
    </source>
</evidence>
<dbReference type="Pfam" id="PF01329">
    <property type="entry name" value="Pterin_4a"/>
    <property type="match status" value="1"/>
</dbReference>
<dbReference type="CDD" id="cd00488">
    <property type="entry name" value="PCD_DCoH"/>
    <property type="match status" value="1"/>
</dbReference>
<gene>
    <name evidence="6" type="ORF">GCM10009762_21030</name>
</gene>
<dbReference type="Gene3D" id="3.30.1360.20">
    <property type="entry name" value="Transcriptional coactivator/pterin dehydratase"/>
    <property type="match status" value="1"/>
</dbReference>
<dbReference type="PANTHER" id="PTHR12599:SF0">
    <property type="entry name" value="PTERIN-4-ALPHA-CARBINOLAMINE DEHYDRATASE"/>
    <property type="match status" value="1"/>
</dbReference>
<evidence type="ECO:0000256" key="4">
    <source>
        <dbReference type="ARBA" id="ARBA00021735"/>
    </source>
</evidence>
<organism evidence="6 7">
    <name type="scientific">Dermacoccus barathri</name>
    <dbReference type="NCBI Taxonomy" id="322601"/>
    <lineage>
        <taxon>Bacteria</taxon>
        <taxon>Bacillati</taxon>
        <taxon>Actinomycetota</taxon>
        <taxon>Actinomycetes</taxon>
        <taxon>Micrococcales</taxon>
        <taxon>Dermacoccaceae</taxon>
        <taxon>Dermacoccus</taxon>
    </lineage>
</organism>
<keyword evidence="7" id="KW-1185">Reference proteome</keyword>
<sequence>MTKDFATGLALVERIGASAEETDHHPDITLTFSDVVVSLRSHDVGGITSRDLRLATRIGEHADDLGVEADVAGLTQPGLGLDTRRHADVAPFYAALLGSSLENGKPVDSTGQVPTLWCQNSDDAANALGSLVRPLPTHGVRNPQTAHPATLTNRPLTRGARRQMAPGNQLDCPVARRCHNMPRGVGQNTAGPV</sequence>
<evidence type="ECO:0000256" key="1">
    <source>
        <dbReference type="ARBA" id="ARBA00001554"/>
    </source>
</evidence>
<name>A0ABN2BV06_9MICO</name>
<dbReference type="InterPro" id="IPR036428">
    <property type="entry name" value="PCD_sf"/>
</dbReference>
<accession>A0ABN2BV06</accession>
<dbReference type="Proteomes" id="UP001501288">
    <property type="component" value="Unassembled WGS sequence"/>
</dbReference>
<evidence type="ECO:0000313" key="7">
    <source>
        <dbReference type="Proteomes" id="UP001501288"/>
    </source>
</evidence>
<reference evidence="6 7" key="1">
    <citation type="journal article" date="2019" name="Int. J. Syst. Evol. Microbiol.">
        <title>The Global Catalogue of Microorganisms (GCM) 10K type strain sequencing project: providing services to taxonomists for standard genome sequencing and annotation.</title>
        <authorList>
            <consortium name="The Broad Institute Genomics Platform"/>
            <consortium name="The Broad Institute Genome Sequencing Center for Infectious Disease"/>
            <person name="Wu L."/>
            <person name="Ma J."/>
        </authorList>
    </citation>
    <scope>NUCLEOTIDE SEQUENCE [LARGE SCALE GENOMIC DNA]</scope>
    <source>
        <strain evidence="6 7">JCM 14588</strain>
    </source>
</reference>
<evidence type="ECO:0000256" key="2">
    <source>
        <dbReference type="ARBA" id="ARBA00006472"/>
    </source>
</evidence>
<comment type="catalytic activity">
    <reaction evidence="1">
        <text>(4aS,6R)-4a-hydroxy-L-erythro-5,6,7,8-tetrahydrobiopterin = (6R)-L-erythro-6,7-dihydrobiopterin + H2O</text>
        <dbReference type="Rhea" id="RHEA:11920"/>
        <dbReference type="ChEBI" id="CHEBI:15377"/>
        <dbReference type="ChEBI" id="CHEBI:15642"/>
        <dbReference type="ChEBI" id="CHEBI:43120"/>
        <dbReference type="EC" id="4.2.1.96"/>
    </reaction>
</comment>
<dbReference type="RefSeq" id="WP_346030562.1">
    <property type="nucleotide sequence ID" value="NZ_BAAANV010000040.1"/>
</dbReference>
<dbReference type="PANTHER" id="PTHR12599">
    <property type="entry name" value="PTERIN-4-ALPHA-CARBINOLAMINE DEHYDRATASE"/>
    <property type="match status" value="1"/>
</dbReference>
<dbReference type="EC" id="4.2.1.96" evidence="3"/>
<evidence type="ECO:0000313" key="6">
    <source>
        <dbReference type="EMBL" id="GAA1547539.1"/>
    </source>
</evidence>
<dbReference type="EMBL" id="BAAANV010000040">
    <property type="protein sequence ID" value="GAA1547539.1"/>
    <property type="molecule type" value="Genomic_DNA"/>
</dbReference>
<comment type="similarity">
    <text evidence="2">Belongs to the pterin-4-alpha-carbinolamine dehydratase family.</text>
</comment>
<dbReference type="InterPro" id="IPR001533">
    <property type="entry name" value="Pterin_deHydtase"/>
</dbReference>
<keyword evidence="5" id="KW-0456">Lyase</keyword>
<protein>
    <recommendedName>
        <fullName evidence="4">Putative pterin-4-alpha-carbinolamine dehydratase</fullName>
        <ecNumber evidence="3">4.2.1.96</ecNumber>
    </recommendedName>
</protein>
<evidence type="ECO:0000256" key="3">
    <source>
        <dbReference type="ARBA" id="ARBA00013252"/>
    </source>
</evidence>
<dbReference type="SUPFAM" id="SSF55248">
    <property type="entry name" value="PCD-like"/>
    <property type="match status" value="1"/>
</dbReference>
<comment type="caution">
    <text evidence="6">The sequence shown here is derived from an EMBL/GenBank/DDBJ whole genome shotgun (WGS) entry which is preliminary data.</text>
</comment>